<name>A0A8I0H4E4_XANCI</name>
<dbReference type="PANTHER" id="PTHR30385">
    <property type="entry name" value="SIGMA FACTOR F FLAGELLAR"/>
    <property type="match status" value="1"/>
</dbReference>
<comment type="caution">
    <text evidence="6">The sequence shown here is derived from an EMBL/GenBank/DDBJ whole genome shotgun (WGS) entry which is preliminary data.</text>
</comment>
<dbReference type="InterPro" id="IPR014284">
    <property type="entry name" value="RNA_pol_sigma-70_dom"/>
</dbReference>
<proteinExistence type="predicted"/>
<evidence type="ECO:0000313" key="6">
    <source>
        <dbReference type="EMBL" id="MBD4340189.1"/>
    </source>
</evidence>
<keyword evidence="2" id="KW-0731">Sigma factor</keyword>
<dbReference type="SUPFAM" id="SSF88659">
    <property type="entry name" value="Sigma3 and sigma4 domains of RNA polymerase sigma factors"/>
    <property type="match status" value="1"/>
</dbReference>
<dbReference type="InterPro" id="IPR013249">
    <property type="entry name" value="RNA_pol_sigma70_r4_t2"/>
</dbReference>
<dbReference type="CDD" id="cd06171">
    <property type="entry name" value="Sigma70_r4"/>
    <property type="match status" value="1"/>
</dbReference>
<evidence type="ECO:0000256" key="2">
    <source>
        <dbReference type="ARBA" id="ARBA00023082"/>
    </source>
</evidence>
<evidence type="ECO:0000256" key="1">
    <source>
        <dbReference type="ARBA" id="ARBA00023015"/>
    </source>
</evidence>
<evidence type="ECO:0000313" key="7">
    <source>
        <dbReference type="Proteomes" id="UP000653002"/>
    </source>
</evidence>
<sequence>VPPEGESPVLQAVQSLPEKYRRAIYLRYYEEYTVEEIAGVMGCRPSQVSTYLYRGKAKLRTALGGSYERACLSE</sequence>
<dbReference type="GO" id="GO:0006352">
    <property type="term" value="P:DNA-templated transcription initiation"/>
    <property type="evidence" value="ECO:0007669"/>
    <property type="project" value="InterPro"/>
</dbReference>
<evidence type="ECO:0000259" key="5">
    <source>
        <dbReference type="Pfam" id="PF08281"/>
    </source>
</evidence>
<dbReference type="InterPro" id="IPR013324">
    <property type="entry name" value="RNA_pol_sigma_r3/r4-like"/>
</dbReference>
<accession>A0A8I0H4E4</accession>
<keyword evidence="1" id="KW-0805">Transcription regulation</keyword>
<dbReference type="AlphaFoldDB" id="A0A8I0H4E4"/>
<evidence type="ECO:0000256" key="3">
    <source>
        <dbReference type="ARBA" id="ARBA00023125"/>
    </source>
</evidence>
<keyword evidence="3" id="KW-0238">DNA-binding</keyword>
<dbReference type="InterPro" id="IPR036388">
    <property type="entry name" value="WH-like_DNA-bd_sf"/>
</dbReference>
<dbReference type="Proteomes" id="UP000653002">
    <property type="component" value="Unassembled WGS sequence"/>
</dbReference>
<dbReference type="Pfam" id="PF08281">
    <property type="entry name" value="Sigma70_r4_2"/>
    <property type="match status" value="1"/>
</dbReference>
<evidence type="ECO:0000256" key="4">
    <source>
        <dbReference type="ARBA" id="ARBA00023163"/>
    </source>
</evidence>
<feature type="domain" description="RNA polymerase sigma factor 70 region 4 type 2" evidence="5">
    <location>
        <begin position="9"/>
        <end position="59"/>
    </location>
</feature>
<reference evidence="6" key="1">
    <citation type="submission" date="2020-01" db="EMBL/GenBank/DDBJ databases">
        <authorList>
            <person name="Richard D."/>
        </authorList>
    </citation>
    <scope>NUCLEOTIDE SEQUENCE</scope>
    <source>
        <strain evidence="6">JP541</strain>
    </source>
</reference>
<dbReference type="GO" id="GO:0016987">
    <property type="term" value="F:sigma factor activity"/>
    <property type="evidence" value="ECO:0007669"/>
    <property type="project" value="UniProtKB-KW"/>
</dbReference>
<feature type="non-terminal residue" evidence="6">
    <location>
        <position position="1"/>
    </location>
</feature>
<dbReference type="EMBL" id="JAABFR010002554">
    <property type="protein sequence ID" value="MBD4340189.1"/>
    <property type="molecule type" value="Genomic_DNA"/>
</dbReference>
<dbReference type="GO" id="GO:0003677">
    <property type="term" value="F:DNA binding"/>
    <property type="evidence" value="ECO:0007669"/>
    <property type="project" value="UniProtKB-KW"/>
</dbReference>
<dbReference type="Gene3D" id="1.10.10.10">
    <property type="entry name" value="Winged helix-like DNA-binding domain superfamily/Winged helix DNA-binding domain"/>
    <property type="match status" value="1"/>
</dbReference>
<gene>
    <name evidence="6" type="ORF">GUH15_29920</name>
</gene>
<keyword evidence="4" id="KW-0804">Transcription</keyword>
<protein>
    <submittedName>
        <fullName evidence="6">Sigma-70 family RNA polymerase sigma factor</fullName>
    </submittedName>
</protein>
<organism evidence="6 7">
    <name type="scientific">Xanthomonas citri pv. citri</name>
    <dbReference type="NCBI Taxonomy" id="611301"/>
    <lineage>
        <taxon>Bacteria</taxon>
        <taxon>Pseudomonadati</taxon>
        <taxon>Pseudomonadota</taxon>
        <taxon>Gammaproteobacteria</taxon>
        <taxon>Lysobacterales</taxon>
        <taxon>Lysobacteraceae</taxon>
        <taxon>Xanthomonas</taxon>
    </lineage>
</organism>
<dbReference type="NCBIfam" id="TIGR02937">
    <property type="entry name" value="sigma70-ECF"/>
    <property type="match status" value="1"/>
</dbReference>